<dbReference type="InterPro" id="IPR040256">
    <property type="entry name" value="At4g02000-like"/>
</dbReference>
<proteinExistence type="predicted"/>
<dbReference type="PANTHER" id="PTHR31286">
    <property type="entry name" value="GLYCINE-RICH CELL WALL STRUCTURAL PROTEIN 1.8-LIKE"/>
    <property type="match status" value="1"/>
</dbReference>
<comment type="caution">
    <text evidence="2">The sequence shown here is derived from an EMBL/GenBank/DDBJ whole genome shotgun (WGS) entry which is preliminary data.</text>
</comment>
<dbReference type="Proteomes" id="UP001163823">
    <property type="component" value="Chromosome 8"/>
</dbReference>
<protein>
    <submittedName>
        <fullName evidence="2">Reverse transcriptase</fullName>
    </submittedName>
</protein>
<keyword evidence="2" id="KW-0548">Nucleotidyltransferase</keyword>
<feature type="region of interest" description="Disordered" evidence="1">
    <location>
        <begin position="1"/>
        <end position="48"/>
    </location>
</feature>
<keyword evidence="2" id="KW-0808">Transferase</keyword>
<evidence type="ECO:0000256" key="1">
    <source>
        <dbReference type="SAM" id="MobiDB-lite"/>
    </source>
</evidence>
<keyword evidence="2" id="KW-0695">RNA-directed DNA polymerase</keyword>
<feature type="compositionally biased region" description="Acidic residues" evidence="1">
    <location>
        <begin position="34"/>
        <end position="48"/>
    </location>
</feature>
<dbReference type="PANTHER" id="PTHR31286:SF99">
    <property type="entry name" value="DUF4283 DOMAIN-CONTAINING PROTEIN"/>
    <property type="match status" value="1"/>
</dbReference>
<sequence length="261" mass="30198">MTSQPLTENKQRKPSNRDSVVGSMETDSGTAMEQEVEEQEDDVSDSDDNAAKTDKLVIWVRFPGIPIECHESQFLMRMAERIGSPIKCDTTTSRADRGNFARICVEVDLSKPLVSRYELQKQVSFIEYEGHHLVCFQCRHYGHAKETCPNRAQEKPTEAKTTEANILMEDVDPRWVKRMTRGVEETLYGEWMIVRKGRRLTRVESTGVGIPHDREGNKGNSSRRMSRDEVVRKSMNESNQSKLYSLGIAIWYYRSRFRRRI</sequence>
<feature type="region of interest" description="Disordered" evidence="1">
    <location>
        <begin position="208"/>
        <end position="236"/>
    </location>
</feature>
<name>A0AAD7PM86_QUISA</name>
<accession>A0AAD7PM86</accession>
<keyword evidence="3" id="KW-1185">Reference proteome</keyword>
<organism evidence="2 3">
    <name type="scientific">Quillaja saponaria</name>
    <name type="common">Soap bark tree</name>
    <dbReference type="NCBI Taxonomy" id="32244"/>
    <lineage>
        <taxon>Eukaryota</taxon>
        <taxon>Viridiplantae</taxon>
        <taxon>Streptophyta</taxon>
        <taxon>Embryophyta</taxon>
        <taxon>Tracheophyta</taxon>
        <taxon>Spermatophyta</taxon>
        <taxon>Magnoliopsida</taxon>
        <taxon>eudicotyledons</taxon>
        <taxon>Gunneridae</taxon>
        <taxon>Pentapetalae</taxon>
        <taxon>rosids</taxon>
        <taxon>fabids</taxon>
        <taxon>Fabales</taxon>
        <taxon>Quillajaceae</taxon>
        <taxon>Quillaja</taxon>
    </lineage>
</organism>
<dbReference type="EMBL" id="JARAOO010000008">
    <property type="protein sequence ID" value="KAJ7959865.1"/>
    <property type="molecule type" value="Genomic_DNA"/>
</dbReference>
<evidence type="ECO:0000313" key="2">
    <source>
        <dbReference type="EMBL" id="KAJ7959865.1"/>
    </source>
</evidence>
<dbReference type="GO" id="GO:0003964">
    <property type="term" value="F:RNA-directed DNA polymerase activity"/>
    <property type="evidence" value="ECO:0007669"/>
    <property type="project" value="UniProtKB-KW"/>
</dbReference>
<gene>
    <name evidence="2" type="ORF">O6P43_020388</name>
</gene>
<evidence type="ECO:0000313" key="3">
    <source>
        <dbReference type="Proteomes" id="UP001163823"/>
    </source>
</evidence>
<reference evidence="2" key="1">
    <citation type="journal article" date="2023" name="Science">
        <title>Elucidation of the pathway for biosynthesis of saponin adjuvants from the soapbark tree.</title>
        <authorList>
            <person name="Reed J."/>
            <person name="Orme A."/>
            <person name="El-Demerdash A."/>
            <person name="Owen C."/>
            <person name="Martin L.B.B."/>
            <person name="Misra R.C."/>
            <person name="Kikuchi S."/>
            <person name="Rejzek M."/>
            <person name="Martin A.C."/>
            <person name="Harkess A."/>
            <person name="Leebens-Mack J."/>
            <person name="Louveau T."/>
            <person name="Stephenson M.J."/>
            <person name="Osbourn A."/>
        </authorList>
    </citation>
    <scope>NUCLEOTIDE SEQUENCE</scope>
    <source>
        <strain evidence="2">S10</strain>
    </source>
</reference>
<dbReference type="KEGG" id="qsa:O6P43_020388"/>
<dbReference type="AlphaFoldDB" id="A0AAD7PM86"/>
<feature type="compositionally biased region" description="Basic and acidic residues" evidence="1">
    <location>
        <begin position="225"/>
        <end position="235"/>
    </location>
</feature>